<keyword evidence="6" id="KW-1185">Reference proteome</keyword>
<evidence type="ECO:0000313" key="6">
    <source>
        <dbReference type="Proteomes" id="UP001211894"/>
    </source>
</evidence>
<dbReference type="InterPro" id="IPR020841">
    <property type="entry name" value="PKS_Beta-ketoAc_synthase_dom"/>
</dbReference>
<dbReference type="PROSITE" id="PS52004">
    <property type="entry name" value="KS3_2"/>
    <property type="match status" value="1"/>
</dbReference>
<sequence length="385" mass="41058">MNRVGISGIGLVSPFGLGMDLFETGLYSGECAMSPITRFDASPYRCQIGGEVKGNVTNSKDSMAKQFLAFAMEEATEGAGLSKEKLENHRMGLILPVVTGPGNTTLEHDAAEWIMDSELNLPSSLFHRSHIIRPTSACASIGTALSIGYSMIRHGQLDIVVIARAEVFNQYDFASLDIVRAITKTEAKPFDVNRNGITIGEGAGVLILESAASFAKRQQQPLAWLDGASCATGGEKQNMIELDKGKVVHSIQTALQMAGIEKPDYIHAHATGTPQGDTIESEALVETIQDGSSIPVSSHKGACGHLLRCSGFLGTAAALLALKLQCIPPTTGLDELDPKITANIVKEKEWTNVSSVLVNNFGFCGNYASFIIQQPTSEWKGGSSI</sequence>
<organism evidence="5 6">
    <name type="scientific">Bacillus changyiensis</name>
    <dbReference type="NCBI Taxonomy" id="3004103"/>
    <lineage>
        <taxon>Bacteria</taxon>
        <taxon>Bacillati</taxon>
        <taxon>Bacillota</taxon>
        <taxon>Bacilli</taxon>
        <taxon>Bacillales</taxon>
        <taxon>Bacillaceae</taxon>
        <taxon>Bacillus</taxon>
    </lineage>
</organism>
<feature type="domain" description="Ketosynthase family 3 (KS3)" evidence="4">
    <location>
        <begin position="1"/>
        <end position="374"/>
    </location>
</feature>
<dbReference type="InterPro" id="IPR016039">
    <property type="entry name" value="Thiolase-like"/>
</dbReference>
<dbReference type="Gene3D" id="3.40.47.10">
    <property type="match status" value="1"/>
</dbReference>
<evidence type="ECO:0000256" key="2">
    <source>
        <dbReference type="ARBA" id="ARBA00022679"/>
    </source>
</evidence>
<dbReference type="InterPro" id="IPR014031">
    <property type="entry name" value="Ketoacyl_synth_C"/>
</dbReference>
<gene>
    <name evidence="5" type="ORF">PJ311_08225</name>
</gene>
<evidence type="ECO:0000313" key="5">
    <source>
        <dbReference type="EMBL" id="MDA7026596.1"/>
    </source>
</evidence>
<dbReference type="SMART" id="SM00825">
    <property type="entry name" value="PKS_KS"/>
    <property type="match status" value="1"/>
</dbReference>
<comment type="similarity">
    <text evidence="1 3">Belongs to the thiolase-like superfamily. Beta-ketoacyl-ACP synthases family.</text>
</comment>
<dbReference type="RefSeq" id="WP_271340442.1">
    <property type="nucleotide sequence ID" value="NZ_JAQKAB010000004.1"/>
</dbReference>
<dbReference type="InterPro" id="IPR014030">
    <property type="entry name" value="Ketoacyl_synth_N"/>
</dbReference>
<name>A0ABT4X2X7_9BACI</name>
<proteinExistence type="inferred from homology"/>
<dbReference type="SUPFAM" id="SSF53901">
    <property type="entry name" value="Thiolase-like"/>
    <property type="match status" value="2"/>
</dbReference>
<keyword evidence="2 3" id="KW-0808">Transferase</keyword>
<evidence type="ECO:0000256" key="1">
    <source>
        <dbReference type="ARBA" id="ARBA00008467"/>
    </source>
</evidence>
<dbReference type="InterPro" id="IPR000794">
    <property type="entry name" value="Beta-ketoacyl_synthase"/>
</dbReference>
<dbReference type="Pfam" id="PF02801">
    <property type="entry name" value="Ketoacyl-synt_C"/>
    <property type="match status" value="1"/>
</dbReference>
<dbReference type="PANTHER" id="PTHR11712:SF336">
    <property type="entry name" value="3-OXOACYL-[ACYL-CARRIER-PROTEIN] SYNTHASE, MITOCHONDRIAL"/>
    <property type="match status" value="1"/>
</dbReference>
<dbReference type="Proteomes" id="UP001211894">
    <property type="component" value="Unassembled WGS sequence"/>
</dbReference>
<reference evidence="5 6" key="1">
    <citation type="submission" date="2023-01" db="EMBL/GenBank/DDBJ databases">
        <title>Bacillus changyiensis sp. nov., isolated from a coastal deposit.</title>
        <authorList>
            <person name="Xiao G."/>
            <person name="Lai Q."/>
            <person name="Hu Z."/>
            <person name="Shao Z."/>
        </authorList>
    </citation>
    <scope>NUCLEOTIDE SEQUENCE [LARGE SCALE GENOMIC DNA]</scope>
    <source>
        <strain evidence="5 6">CLL-7-23</strain>
    </source>
</reference>
<protein>
    <submittedName>
        <fullName evidence="5">Beta-ketoacyl synthase N-terminal-like domain-containing protein</fullName>
    </submittedName>
</protein>
<comment type="caution">
    <text evidence="5">The sequence shown here is derived from an EMBL/GenBank/DDBJ whole genome shotgun (WGS) entry which is preliminary data.</text>
</comment>
<accession>A0ABT4X2X7</accession>
<evidence type="ECO:0000256" key="3">
    <source>
        <dbReference type="RuleBase" id="RU003694"/>
    </source>
</evidence>
<dbReference type="EMBL" id="JAQKAB010000004">
    <property type="protein sequence ID" value="MDA7026596.1"/>
    <property type="molecule type" value="Genomic_DNA"/>
</dbReference>
<evidence type="ECO:0000259" key="4">
    <source>
        <dbReference type="PROSITE" id="PS52004"/>
    </source>
</evidence>
<dbReference type="Pfam" id="PF00109">
    <property type="entry name" value="ketoacyl-synt"/>
    <property type="match status" value="1"/>
</dbReference>
<dbReference type="PANTHER" id="PTHR11712">
    <property type="entry name" value="POLYKETIDE SYNTHASE-RELATED"/>
    <property type="match status" value="1"/>
</dbReference>